<proteinExistence type="inferred from homology"/>
<keyword evidence="2 6" id="KW-0963">Cytoplasm</keyword>
<organism evidence="9 10">
    <name type="scientific">Tetrapyrgos nigripes</name>
    <dbReference type="NCBI Taxonomy" id="182062"/>
    <lineage>
        <taxon>Eukaryota</taxon>
        <taxon>Fungi</taxon>
        <taxon>Dikarya</taxon>
        <taxon>Basidiomycota</taxon>
        <taxon>Agaricomycotina</taxon>
        <taxon>Agaricomycetes</taxon>
        <taxon>Agaricomycetidae</taxon>
        <taxon>Agaricales</taxon>
        <taxon>Marasmiineae</taxon>
        <taxon>Marasmiaceae</taxon>
        <taxon>Tetrapyrgos</taxon>
    </lineage>
</organism>
<dbReference type="SUPFAM" id="SSF47807">
    <property type="entry name" value="5' to 3' exonuclease, C-terminal subdomain"/>
    <property type="match status" value="1"/>
</dbReference>
<comment type="catalytic activity">
    <reaction evidence="6">
        <text>Release of N-terminal amino acids, preferentially methionine, from peptides and arylamides.</text>
        <dbReference type="EC" id="3.4.11.18"/>
    </reaction>
</comment>
<evidence type="ECO:0000256" key="4">
    <source>
        <dbReference type="ARBA" id="ARBA00022723"/>
    </source>
</evidence>
<sequence length="1353" mass="149765">MGLLQCAQSTTTLTALSLTHFNTERRGYRVGIDASIWFFHAEYGKEGENPELRTLFFRCAQLINHGFLPLFVFDGPMRPDFKRGKRINKTANKLVTGMRAILDAFGFEHRTAPGEAEAELAWLNRVGIIDGILSDDVDTFLFGARTVLRNHSSTHPSGKSANSVEKCQVLVYNLPHPDAAGLDPEDLIFIAMCSGGDYDEHGIPSCGIKFAHGLALAGFGKSLHQAALRYHHGTSSEARKKEDFEDFLVTWRKDIAHELRTNSSGLLPSKKPSLANNIPATFPDIQILMSYICPVTTASLRHSERYDDLTNDQGWLIKDPSLPRLAETCEFYFEWGFEDIIIKRFRTVIFHGLILRILRRVVLQRNIDSNKSPAEITHYFIQQYFSSPDYKLRSYVDPCLPLVTKIHSTRQHASTSETLEYRLEIDPAFLVRLISSGVKGIRPPDVNEWACDEEGSDDGDAEEGKGKTKRGKKYDPLDPVRIWVPAVLLKEAVPKLVDDFEDVIRKKAEKKAGKGKRTKDSSSSKSQPKETSTTSTKTKVKENLPFVASKTKATGKGKDKPINTFLASFEDRDSDADVEYDADTLLAASRAGTAGSSTVAAKEGKATLWASDGEESVSRRIPQPLSPKVQPRQKASSSTGTQKSVGLSKTSRSGSGSPSKVVAFMDAYFSPSRQRNAADSDDDAEKLFRNPKLQPKPFPMSADEDPFNDDDDDDVPSELPPQTPSPRKRTRTKNKSCGSSSDDSSDLSPSSPGKSNHALTKSPRKSSSHSSPRRLSPKVAAGAQPQVKRTIVDIPHPSRGHSLREPSPTPERRKPYKATTSVAEQNVLSGRSYNVIDISDLSSDSDDEEKRAPILAPKFRPPPKRADPSKNVSSSAGRSSASTTSTSTGNRRPLDVARAKIRSKQSSFKFHEQRCGNLNNPVADPTADPAQELQEPVAQDIDAEDNDDIEEATNEGDGSGSAKKKKKKKKTKKKKIEQSDPPRIPLSKIHPDGVYPEGEIQPYKDDNAWRTTSEEKRYNERMVDQDPEETYQSIRKGAEVHRLVRQHARKHIQPGMSLKEIAENIEEGKKMDFRLVLLFPTGLCGTKGKDFRTANRLASRSQRGSISIIAQLTILPSPWTQLIGHAVLSKGDVLKVDFGVHVKGRILDSAFTMNFEPTYDKLLEAVKAATDTGVREAGIDARLGEIAGAIQETMESYEVEVNGNVYPVRTIENLSGHSIKLYQIHGDKSILMVKNDDPRKMEEGEYFAVETFGSTGRGRVVEGATYRLTTAKSLLNTINQNFGTLAFTQRYLDRAGEKNYILALNHLVSQGIVEEYPPLYDQRGSMTAQFSKKYALISPVGLDRNTPSSCGPL</sequence>
<keyword evidence="5 6" id="KW-0378">Hydrolase</keyword>
<feature type="compositionally biased region" description="Low complexity" evidence="7">
    <location>
        <begin position="523"/>
        <end position="537"/>
    </location>
</feature>
<evidence type="ECO:0000256" key="5">
    <source>
        <dbReference type="ARBA" id="ARBA00022801"/>
    </source>
</evidence>
<evidence type="ECO:0000259" key="8">
    <source>
        <dbReference type="SMART" id="SM00484"/>
    </source>
</evidence>
<dbReference type="InterPro" id="IPR050247">
    <property type="entry name" value="Met_Aminopeptidase_Type2"/>
</dbReference>
<evidence type="ECO:0000256" key="2">
    <source>
        <dbReference type="ARBA" id="ARBA00022490"/>
    </source>
</evidence>
<feature type="binding site" evidence="6">
    <location>
        <position position="1217"/>
    </location>
    <ligand>
        <name>a divalent metal cation</name>
        <dbReference type="ChEBI" id="CHEBI:60240"/>
        <label>2</label>
        <note>catalytic</note>
    </ligand>
</feature>
<dbReference type="InterPro" id="IPR006084">
    <property type="entry name" value="XPG/Rad2"/>
</dbReference>
<evidence type="ECO:0000256" key="7">
    <source>
        <dbReference type="SAM" id="MobiDB-lite"/>
    </source>
</evidence>
<feature type="domain" description="XPG-I" evidence="8">
    <location>
        <begin position="103"/>
        <end position="172"/>
    </location>
</feature>
<accession>A0A8H5G663</accession>
<keyword evidence="4 6" id="KW-0479">Metal-binding</keyword>
<dbReference type="GO" id="GO:0008821">
    <property type="term" value="F:crossover junction DNA endonuclease activity"/>
    <property type="evidence" value="ECO:0007669"/>
    <property type="project" value="InterPro"/>
</dbReference>
<feature type="binding site" evidence="6">
    <location>
        <position position="1148"/>
    </location>
    <ligand>
        <name>a divalent metal cation</name>
        <dbReference type="ChEBI" id="CHEBI:60240"/>
        <label>2</label>
        <note>catalytic</note>
    </ligand>
</feature>
<dbReference type="Proteomes" id="UP000559256">
    <property type="component" value="Unassembled WGS sequence"/>
</dbReference>
<dbReference type="Gene3D" id="1.10.10.10">
    <property type="entry name" value="Winged helix-like DNA-binding domain superfamily/Winged helix DNA-binding domain"/>
    <property type="match status" value="1"/>
</dbReference>
<feature type="compositionally biased region" description="Low complexity" evidence="7">
    <location>
        <begin position="646"/>
        <end position="659"/>
    </location>
</feature>
<dbReference type="InterPro" id="IPR041177">
    <property type="entry name" value="GEN1_C"/>
</dbReference>
<dbReference type="SUPFAM" id="SSF88723">
    <property type="entry name" value="PIN domain-like"/>
    <property type="match status" value="1"/>
</dbReference>
<dbReference type="InterPro" id="IPR037316">
    <property type="entry name" value="Yen1_H3TH"/>
</dbReference>
<dbReference type="GO" id="GO:0070006">
    <property type="term" value="F:metalloaminopeptidase activity"/>
    <property type="evidence" value="ECO:0007669"/>
    <property type="project" value="UniProtKB-UniRule"/>
</dbReference>
<feature type="region of interest" description="Disordered" evidence="7">
    <location>
        <begin position="589"/>
        <end position="659"/>
    </location>
</feature>
<feature type="region of interest" description="Disordered" evidence="7">
    <location>
        <begin position="445"/>
        <end position="472"/>
    </location>
</feature>
<feature type="compositionally biased region" description="Basic and acidic residues" evidence="7">
    <location>
        <begin position="508"/>
        <end position="522"/>
    </location>
</feature>
<protein>
    <recommendedName>
        <fullName evidence="6">Methionine aminopeptidase 2</fullName>
        <shortName evidence="6">MAP 2</shortName>
        <shortName evidence="6">MetAP 2</shortName>
        <ecNumber evidence="6">3.4.11.18</ecNumber>
    </recommendedName>
    <alternativeName>
        <fullName evidence="6">Peptidase M</fullName>
    </alternativeName>
</protein>
<feature type="compositionally biased region" description="Acidic residues" evidence="7">
    <location>
        <begin position="450"/>
        <end position="461"/>
    </location>
</feature>
<keyword evidence="3 6" id="KW-0645">Protease</keyword>
<reference evidence="9 10" key="1">
    <citation type="journal article" date="2020" name="ISME J.">
        <title>Uncovering the hidden diversity of litter-decomposition mechanisms in mushroom-forming fungi.</title>
        <authorList>
            <person name="Floudas D."/>
            <person name="Bentzer J."/>
            <person name="Ahren D."/>
            <person name="Johansson T."/>
            <person name="Persson P."/>
            <person name="Tunlid A."/>
        </authorList>
    </citation>
    <scope>NUCLEOTIDE SEQUENCE [LARGE SCALE GENOMIC DNA]</scope>
    <source>
        <strain evidence="9 10">CBS 291.85</strain>
    </source>
</reference>
<name>A0A8H5G663_9AGAR</name>
<dbReference type="Pfam" id="PF00867">
    <property type="entry name" value="XPG_I"/>
    <property type="match status" value="1"/>
</dbReference>
<feature type="compositionally biased region" description="Polar residues" evidence="7">
    <location>
        <begin position="818"/>
        <end position="832"/>
    </location>
</feature>
<dbReference type="EC" id="3.4.11.18" evidence="6"/>
<dbReference type="PANTHER" id="PTHR45777:SF2">
    <property type="entry name" value="METHIONINE AMINOPEPTIDASE 2"/>
    <property type="match status" value="1"/>
</dbReference>
<dbReference type="Pfam" id="PF00557">
    <property type="entry name" value="Peptidase_M24"/>
    <property type="match status" value="1"/>
</dbReference>
<dbReference type="InterPro" id="IPR036005">
    <property type="entry name" value="Creatinase/aminopeptidase-like"/>
</dbReference>
<evidence type="ECO:0000256" key="1">
    <source>
        <dbReference type="ARBA" id="ARBA00022438"/>
    </source>
</evidence>
<comment type="subcellular location">
    <subcellularLocation>
        <location evidence="6">Cytoplasm</location>
    </subcellularLocation>
</comment>
<feature type="compositionally biased region" description="Low complexity" evidence="7">
    <location>
        <begin position="873"/>
        <end position="889"/>
    </location>
</feature>
<dbReference type="InterPro" id="IPR036390">
    <property type="entry name" value="WH_DNA-bd_sf"/>
</dbReference>
<feature type="compositionally biased region" description="Low complexity" evidence="7">
    <location>
        <begin position="735"/>
        <end position="755"/>
    </location>
</feature>
<feature type="compositionally biased region" description="Acidic residues" evidence="7">
    <location>
        <begin position="702"/>
        <end position="716"/>
    </location>
</feature>
<feature type="binding site" evidence="6">
    <location>
        <position position="1225"/>
    </location>
    <ligand>
        <name>substrate</name>
    </ligand>
</feature>
<dbReference type="OrthoDB" id="2959108at2759"/>
<dbReference type="HAMAP" id="MF_03175">
    <property type="entry name" value="MetAP_2_euk"/>
    <property type="match status" value="1"/>
</dbReference>
<evidence type="ECO:0000313" key="9">
    <source>
        <dbReference type="EMBL" id="KAF5358915.1"/>
    </source>
</evidence>
<dbReference type="CDD" id="cd09870">
    <property type="entry name" value="PIN_YEN1"/>
    <property type="match status" value="1"/>
</dbReference>
<dbReference type="EMBL" id="JAACJM010000047">
    <property type="protein sequence ID" value="KAF5358915.1"/>
    <property type="molecule type" value="Genomic_DNA"/>
</dbReference>
<feature type="binding site" evidence="6">
    <location>
        <position position="1148"/>
    </location>
    <ligand>
        <name>a divalent metal cation</name>
        <dbReference type="ChEBI" id="CHEBI:60240"/>
        <label>1</label>
    </ligand>
</feature>
<dbReference type="GO" id="GO:0005737">
    <property type="term" value="C:cytoplasm"/>
    <property type="evidence" value="ECO:0007669"/>
    <property type="project" value="UniProtKB-SubCell"/>
</dbReference>
<dbReference type="Pfam" id="PF18380">
    <property type="entry name" value="GEN1_C"/>
    <property type="match status" value="1"/>
</dbReference>
<dbReference type="GO" id="GO:0006508">
    <property type="term" value="P:proteolysis"/>
    <property type="evidence" value="ECO:0007669"/>
    <property type="project" value="UniProtKB-KW"/>
</dbReference>
<dbReference type="InterPro" id="IPR002468">
    <property type="entry name" value="Pept_M24A_MAP2"/>
</dbReference>
<dbReference type="SUPFAM" id="SSF46785">
    <property type="entry name" value="Winged helix' DNA-binding domain"/>
    <property type="match status" value="1"/>
</dbReference>
<gene>
    <name evidence="9" type="ORF">D9758_004869</name>
</gene>
<dbReference type="SMART" id="SM00484">
    <property type="entry name" value="XPGI"/>
    <property type="match status" value="1"/>
</dbReference>
<feature type="compositionally biased region" description="Low complexity" evidence="7">
    <location>
        <begin position="589"/>
        <end position="601"/>
    </location>
</feature>
<comment type="cofactor">
    <cofactor evidence="6">
        <name>Co(2+)</name>
        <dbReference type="ChEBI" id="CHEBI:48828"/>
    </cofactor>
    <cofactor evidence="6">
        <name>Zn(2+)</name>
        <dbReference type="ChEBI" id="CHEBI:29105"/>
    </cofactor>
    <cofactor evidence="6">
        <name>Mn(2+)</name>
        <dbReference type="ChEBI" id="CHEBI:29035"/>
    </cofactor>
    <cofactor evidence="6">
        <name>Fe(2+)</name>
        <dbReference type="ChEBI" id="CHEBI:29033"/>
    </cofactor>
    <text evidence="6">Binds 2 divalent metal cations per subunit. Has a high-affinity and a low affinity metal-binding site. The true nature of the physiological cofactor is under debate. The enzyme is active with cobalt, zinc, manganese or divalent iron ions. Most likely, methionine aminopeptidases function as mononuclear Fe(2+)-metalloproteases under physiological conditions, and the catalytically relevant metal-binding site has been assigned to the histidine-containing high-affinity site.</text>
</comment>
<keyword evidence="1 6" id="KW-0031">Aminopeptidase</keyword>
<comment type="similarity">
    <text evidence="6">Belongs to the peptidase M24A family. Methionine aminopeptidase eukaryotic type 2 subfamily.</text>
</comment>
<feature type="binding site" evidence="6">
    <location>
        <position position="1137"/>
    </location>
    <ligand>
        <name>a divalent metal cation</name>
        <dbReference type="ChEBI" id="CHEBI:60240"/>
        <label>1</label>
    </ligand>
</feature>
<feature type="region of interest" description="Disordered" evidence="7">
    <location>
        <begin position="508"/>
        <end position="562"/>
    </location>
</feature>
<dbReference type="InterPro" id="IPR006086">
    <property type="entry name" value="XPG-I_dom"/>
</dbReference>
<dbReference type="PANTHER" id="PTHR45777">
    <property type="entry name" value="METHIONINE AMINOPEPTIDASE 2"/>
    <property type="match status" value="1"/>
</dbReference>
<dbReference type="GO" id="GO:0046872">
    <property type="term" value="F:metal ion binding"/>
    <property type="evidence" value="ECO:0007669"/>
    <property type="project" value="UniProtKB-UniRule"/>
</dbReference>
<dbReference type="CDD" id="cd09906">
    <property type="entry name" value="H3TH_YEN1"/>
    <property type="match status" value="1"/>
</dbReference>
<feature type="compositionally biased region" description="Basic residues" evidence="7">
    <location>
        <begin position="762"/>
        <end position="776"/>
    </location>
</feature>
<feature type="region of interest" description="Disordered" evidence="7">
    <location>
        <begin position="672"/>
        <end position="1010"/>
    </location>
</feature>
<dbReference type="Gene3D" id="3.40.50.1010">
    <property type="entry name" value="5'-nuclease"/>
    <property type="match status" value="2"/>
</dbReference>
<feature type="compositionally biased region" description="Acidic residues" evidence="7">
    <location>
        <begin position="941"/>
        <end position="954"/>
    </location>
</feature>
<comment type="caution">
    <text evidence="6">Lacks conserved residue(s) required for the propagation of feature annotation.</text>
</comment>
<dbReference type="InterPro" id="IPR029060">
    <property type="entry name" value="PIN-like_dom_sf"/>
</dbReference>
<dbReference type="PRINTS" id="PR00853">
    <property type="entry name" value="XPGRADSUPER"/>
</dbReference>
<evidence type="ECO:0000256" key="3">
    <source>
        <dbReference type="ARBA" id="ARBA00022670"/>
    </source>
</evidence>
<dbReference type="SUPFAM" id="SSF55920">
    <property type="entry name" value="Creatinase/aminopeptidase"/>
    <property type="match status" value="2"/>
</dbReference>
<evidence type="ECO:0000313" key="10">
    <source>
        <dbReference type="Proteomes" id="UP000559256"/>
    </source>
</evidence>
<evidence type="ECO:0000256" key="6">
    <source>
        <dbReference type="HAMAP-Rule" id="MF_03175"/>
    </source>
</evidence>
<dbReference type="InterPro" id="IPR036279">
    <property type="entry name" value="5-3_exonuclease_C_sf"/>
</dbReference>
<comment type="function">
    <text evidence="6">Cotranslationally removes the N-terminal methionine from nascent proteins. The N-terminal methionine is often cleaved when the second residue in the primary sequence is small and uncharged (Met-Ala-, Cys, Gly, Pro, Ser, Thr, or Val).</text>
</comment>
<dbReference type="InterPro" id="IPR036388">
    <property type="entry name" value="WH-like_DNA-bd_sf"/>
</dbReference>
<dbReference type="InterPro" id="IPR000994">
    <property type="entry name" value="Pept_M24"/>
</dbReference>
<dbReference type="GO" id="GO:0006281">
    <property type="term" value="P:DNA repair"/>
    <property type="evidence" value="ECO:0007669"/>
    <property type="project" value="UniProtKB-ARBA"/>
</dbReference>
<dbReference type="GO" id="GO:0004239">
    <property type="term" value="F:initiator methionyl aminopeptidase activity"/>
    <property type="evidence" value="ECO:0007669"/>
    <property type="project" value="UniProtKB-UniRule"/>
</dbReference>
<dbReference type="Gene3D" id="3.90.230.10">
    <property type="entry name" value="Creatinase/methionine aminopeptidase superfamily"/>
    <property type="match status" value="1"/>
</dbReference>
<comment type="caution">
    <text evidence="9">The sequence shown here is derived from an EMBL/GenBank/DDBJ whole genome shotgun (WGS) entry which is preliminary data.</text>
</comment>
<feature type="compositionally biased region" description="Basic residues" evidence="7">
    <location>
        <begin position="962"/>
        <end position="975"/>
    </location>
</feature>
<feature type="binding site" evidence="6">
    <location>
        <position position="1250"/>
    </location>
    <ligand>
        <name>a divalent metal cation</name>
        <dbReference type="ChEBI" id="CHEBI:60240"/>
        <label>2</label>
        <note>catalytic</note>
    </ligand>
</feature>
<keyword evidence="10" id="KW-1185">Reference proteome</keyword>
<feature type="compositionally biased region" description="Polar residues" evidence="7">
    <location>
        <begin position="633"/>
        <end position="645"/>
    </location>
</feature>